<dbReference type="Proteomes" id="UP000528432">
    <property type="component" value="Unassembled WGS sequence"/>
</dbReference>
<dbReference type="PANTHER" id="PTHR30535">
    <property type="entry name" value="VITAMIN B12-BINDING PROTEIN"/>
    <property type="match status" value="1"/>
</dbReference>
<dbReference type="EMBL" id="JABFIF010000023">
    <property type="protein sequence ID" value="NOH16766.1"/>
    <property type="molecule type" value="Genomic_DNA"/>
</dbReference>
<dbReference type="InterPro" id="IPR002491">
    <property type="entry name" value="ABC_transptr_periplasmic_BD"/>
</dbReference>
<reference evidence="4 5" key="1">
    <citation type="submission" date="2020-05" db="EMBL/GenBank/DDBJ databases">
        <title>Draft genome sequence of Clostridium cochlearium strain AGROS13 isolated from a sheep dairy farm in New Zealand.</title>
        <authorList>
            <person name="Gupta T.B."/>
            <person name="Jauregui R."/>
            <person name="Risson A.N."/>
            <person name="Brightwell G."/>
            <person name="Maclean P."/>
        </authorList>
    </citation>
    <scope>NUCLEOTIDE SEQUENCE [LARGE SCALE GENOMIC DNA]</scope>
    <source>
        <strain evidence="4 5">AGROS13</strain>
    </source>
</reference>
<comment type="caution">
    <text evidence="4">The sequence shown here is derived from an EMBL/GenBank/DDBJ whole genome shotgun (WGS) entry which is preliminary data.</text>
</comment>
<evidence type="ECO:0000256" key="2">
    <source>
        <dbReference type="SAM" id="MobiDB-lite"/>
    </source>
</evidence>
<name>A0A7Y3XZJ5_CLOCO</name>
<dbReference type="GO" id="GO:0071281">
    <property type="term" value="P:cellular response to iron ion"/>
    <property type="evidence" value="ECO:0007669"/>
    <property type="project" value="TreeGrafter"/>
</dbReference>
<dbReference type="Pfam" id="PF01497">
    <property type="entry name" value="Peripla_BP_2"/>
    <property type="match status" value="1"/>
</dbReference>
<dbReference type="RefSeq" id="WP_171303797.1">
    <property type="nucleotide sequence ID" value="NZ_JABFIF010000023.1"/>
</dbReference>
<evidence type="ECO:0000313" key="5">
    <source>
        <dbReference type="Proteomes" id="UP000528432"/>
    </source>
</evidence>
<dbReference type="SUPFAM" id="SSF53807">
    <property type="entry name" value="Helical backbone' metal receptor"/>
    <property type="match status" value="1"/>
</dbReference>
<dbReference type="InterPro" id="IPR050902">
    <property type="entry name" value="ABC_Transporter_SBP"/>
</dbReference>
<proteinExistence type="inferred from homology"/>
<comment type="similarity">
    <text evidence="1">Belongs to the bacterial solute-binding protein 8 family.</text>
</comment>
<evidence type="ECO:0000259" key="3">
    <source>
        <dbReference type="PROSITE" id="PS50983"/>
    </source>
</evidence>
<accession>A0A7Y3XZJ5</accession>
<dbReference type="PROSITE" id="PS50983">
    <property type="entry name" value="FE_B12_PBP"/>
    <property type="match status" value="1"/>
</dbReference>
<feature type="domain" description="Fe/B12 periplasmic-binding" evidence="3">
    <location>
        <begin position="84"/>
        <end position="346"/>
    </location>
</feature>
<feature type="region of interest" description="Disordered" evidence="2">
    <location>
        <begin position="25"/>
        <end position="46"/>
    </location>
</feature>
<feature type="compositionally biased region" description="Basic and acidic residues" evidence="2">
    <location>
        <begin position="25"/>
        <end position="35"/>
    </location>
</feature>
<dbReference type="AlphaFoldDB" id="A0A7Y3XZJ5"/>
<sequence>MKRKQILALIMALAIVLTGCGSKDTKEKMEKKDGKSMSQSMKGDMKNKSIGSMGKLNISEGKGYPVTIKDVMGNEVTLKEKPKKIAATSGTFLGILYALGGESICTANLSGGSPVPKDAENLPSIGEVYNPDIEKLVALKPDLAITQFGLQNKLIPALKESNIPVLALQMKTYDEVLENLKAIGRIIGNENKTEELITKMEKEKNDIVKKLPQNPKKVVILYATSNDVSVKLENSIAGNVAKILKLKNIAAGKKGEGMGGETIPFSIEEIVKEDPDVILVTSMVKSDKMAKEVIEKKLGEDTVWKNLRAVKEKKIVYLPQKYFLFNAGEKFVDGIEFMAKAVYPEIYGELNDK</sequence>
<dbReference type="Gene3D" id="3.40.50.1980">
    <property type="entry name" value="Nitrogenase molybdenum iron protein domain"/>
    <property type="match status" value="2"/>
</dbReference>
<organism evidence="4 5">
    <name type="scientific">Clostridium cochlearium</name>
    <dbReference type="NCBI Taxonomy" id="1494"/>
    <lineage>
        <taxon>Bacteria</taxon>
        <taxon>Bacillati</taxon>
        <taxon>Bacillota</taxon>
        <taxon>Clostridia</taxon>
        <taxon>Eubacteriales</taxon>
        <taxon>Clostridiaceae</taxon>
        <taxon>Clostridium</taxon>
    </lineage>
</organism>
<protein>
    <submittedName>
        <fullName evidence="4">ABC transporter substrate-binding protein</fullName>
    </submittedName>
</protein>
<dbReference type="PROSITE" id="PS51257">
    <property type="entry name" value="PROKAR_LIPOPROTEIN"/>
    <property type="match status" value="1"/>
</dbReference>
<evidence type="ECO:0000313" key="4">
    <source>
        <dbReference type="EMBL" id="NOH16766.1"/>
    </source>
</evidence>
<evidence type="ECO:0000256" key="1">
    <source>
        <dbReference type="ARBA" id="ARBA00008814"/>
    </source>
</evidence>
<gene>
    <name evidence="4" type="ORF">HMJ28_10275</name>
</gene>
<dbReference type="PANTHER" id="PTHR30535:SF34">
    <property type="entry name" value="MOLYBDATE-BINDING PROTEIN MOLA"/>
    <property type="match status" value="1"/>
</dbReference>